<evidence type="ECO:0000259" key="3">
    <source>
        <dbReference type="PROSITE" id="PS01124"/>
    </source>
</evidence>
<dbReference type="Gene3D" id="1.10.10.60">
    <property type="entry name" value="Homeodomain-like"/>
    <property type="match status" value="1"/>
</dbReference>
<keyword evidence="5" id="KW-1185">Reference proteome</keyword>
<comment type="caution">
    <text evidence="4">The sequence shown here is derived from an EMBL/GenBank/DDBJ whole genome shotgun (WGS) entry which is preliminary data.</text>
</comment>
<name>A0ABV0L5C7_9PSEU</name>
<protein>
    <submittedName>
        <fullName evidence="4">AraC family transcriptional regulator</fullName>
    </submittedName>
</protein>
<accession>A0ABV0L5C7</accession>
<dbReference type="RefSeq" id="WP_348946788.1">
    <property type="nucleotide sequence ID" value="NZ_JBDZYD010000001.1"/>
</dbReference>
<dbReference type="EMBL" id="JBDZYD010000001">
    <property type="protein sequence ID" value="MEQ0557502.1"/>
    <property type="molecule type" value="Genomic_DNA"/>
</dbReference>
<organism evidence="4 5">
    <name type="scientific">Amycolatopsis melonis</name>
    <dbReference type="NCBI Taxonomy" id="3156488"/>
    <lineage>
        <taxon>Bacteria</taxon>
        <taxon>Bacillati</taxon>
        <taxon>Actinomycetota</taxon>
        <taxon>Actinomycetes</taxon>
        <taxon>Pseudonocardiales</taxon>
        <taxon>Pseudonocardiaceae</taxon>
        <taxon>Amycolatopsis</taxon>
    </lineage>
</organism>
<dbReference type="InterPro" id="IPR018060">
    <property type="entry name" value="HTH_AraC"/>
</dbReference>
<sequence length="85" mass="9818">MCLSLSIAAREHLRELTLLRRIRDRIDREHAQPLDVEALARSIDLPVAQFVRRFREAYGHTPAGYRRAVEAVRNREARCLAPKVA</sequence>
<keyword evidence="2" id="KW-0804">Transcription</keyword>
<proteinExistence type="predicted"/>
<evidence type="ECO:0000313" key="5">
    <source>
        <dbReference type="Proteomes" id="UP001440984"/>
    </source>
</evidence>
<dbReference type="SUPFAM" id="SSF46689">
    <property type="entry name" value="Homeodomain-like"/>
    <property type="match status" value="1"/>
</dbReference>
<dbReference type="Proteomes" id="UP001440984">
    <property type="component" value="Unassembled WGS sequence"/>
</dbReference>
<evidence type="ECO:0000256" key="1">
    <source>
        <dbReference type="ARBA" id="ARBA00023015"/>
    </source>
</evidence>
<keyword evidence="1" id="KW-0805">Transcription regulation</keyword>
<gene>
    <name evidence="4" type="ORF">ABJI51_00370</name>
</gene>
<dbReference type="PROSITE" id="PS01124">
    <property type="entry name" value="HTH_ARAC_FAMILY_2"/>
    <property type="match status" value="1"/>
</dbReference>
<evidence type="ECO:0000256" key="2">
    <source>
        <dbReference type="ARBA" id="ARBA00023163"/>
    </source>
</evidence>
<dbReference type="InterPro" id="IPR009057">
    <property type="entry name" value="Homeodomain-like_sf"/>
</dbReference>
<feature type="domain" description="HTH araC/xylS-type" evidence="3">
    <location>
        <begin position="48"/>
        <end position="68"/>
    </location>
</feature>
<evidence type="ECO:0000313" key="4">
    <source>
        <dbReference type="EMBL" id="MEQ0557502.1"/>
    </source>
</evidence>
<reference evidence="4 5" key="1">
    <citation type="submission" date="2024-05" db="EMBL/GenBank/DDBJ databases">
        <authorList>
            <person name="Zhao H."/>
            <person name="Xu Y."/>
            <person name="Lin S."/>
            <person name="Spain J.C."/>
            <person name="Zhou N.-Y."/>
        </authorList>
    </citation>
    <scope>NUCLEOTIDE SEQUENCE [LARGE SCALE GENOMIC DNA]</scope>
    <source>
        <strain evidence="4 5">NEAU-NG30</strain>
    </source>
</reference>